<dbReference type="SMART" id="SM00382">
    <property type="entry name" value="AAA"/>
    <property type="match status" value="1"/>
</dbReference>
<dbReference type="InterPro" id="IPR003593">
    <property type="entry name" value="AAA+_ATPase"/>
</dbReference>
<feature type="transmembrane region" description="Helical" evidence="7">
    <location>
        <begin position="35"/>
        <end position="57"/>
    </location>
</feature>
<sequence>MINSEMKDILQKKYGFLRLFLWTLREGFGRCPFHFLVFLLIDITNCLLAFSITYFTTEFFRVVEENDSYSGQVVLALGVLCAVIILQHATNGIGHSVIPALKLKLDREALVKLERKSRDVPAEWFEHREFLDFLEKAYKGTGYCFALLIPMLRFLFKYGPYCVLMGLYLKRYDPVLALCVVLIFIPAFASMVIRPDLIFELEDHAAPARRMDAYLKKCVGGPEYFKETRTLGISGYFKSKFLENVKLLNGYIWKAQKKIKLVELMTTLFSVFGYGGVMVLLVVSLLRGRITTALYASVFSSITLMYAMCDDAAYHFLSPFDGVAVVNSFVALIKGKLPEWKDRPVDFSKPIVAEDITFSYPGADKLALDHVSFRVRAGETIAIVGNNGSGKTTLSKILLGIYTPKSGSVKIGDVDIGEISSKSVGVGMSAVFQNFLKYKMSVEDNIRISDPGRQDRAALENCAAQFDMDFEAGQFAEGRDTILSREFGGTELSGGQWQKIAIMRGMYRDRKVMVLDEPTSAIDPLEETRLYQKFAEMAEGRTAFIVTHRIGLTKIANRIMVMDRGRLVQTGTYEELEKEEGMFREMLQAQKKWYMQGKNTTALS</sequence>
<accession>A0A9D2C899</accession>
<feature type="domain" description="ABC transporter" evidence="8">
    <location>
        <begin position="351"/>
        <end position="589"/>
    </location>
</feature>
<dbReference type="Proteomes" id="UP000824007">
    <property type="component" value="Unassembled WGS sequence"/>
</dbReference>
<evidence type="ECO:0000259" key="8">
    <source>
        <dbReference type="PROSITE" id="PS50893"/>
    </source>
</evidence>
<dbReference type="InterPro" id="IPR027417">
    <property type="entry name" value="P-loop_NTPase"/>
</dbReference>
<feature type="transmembrane region" description="Helical" evidence="7">
    <location>
        <begin position="175"/>
        <end position="193"/>
    </location>
</feature>
<evidence type="ECO:0000256" key="5">
    <source>
        <dbReference type="ARBA" id="ARBA00022989"/>
    </source>
</evidence>
<comment type="caution">
    <text evidence="9">The sequence shown here is derived from an EMBL/GenBank/DDBJ whole genome shotgun (WGS) entry which is preliminary data.</text>
</comment>
<keyword evidence="4 9" id="KW-0067">ATP-binding</keyword>
<evidence type="ECO:0000256" key="7">
    <source>
        <dbReference type="SAM" id="Phobius"/>
    </source>
</evidence>
<organism evidence="9 10">
    <name type="scientific">Candidatus Eisenbergiella pullistercoris</name>
    <dbReference type="NCBI Taxonomy" id="2838555"/>
    <lineage>
        <taxon>Bacteria</taxon>
        <taxon>Bacillati</taxon>
        <taxon>Bacillota</taxon>
        <taxon>Clostridia</taxon>
        <taxon>Lachnospirales</taxon>
        <taxon>Lachnospiraceae</taxon>
        <taxon>Eisenbergiella</taxon>
    </lineage>
</organism>
<protein>
    <submittedName>
        <fullName evidence="9">ABC transporter ATP-binding protein/permease</fullName>
    </submittedName>
</protein>
<dbReference type="PANTHER" id="PTHR24221:SF646">
    <property type="entry name" value="HAEMOLYSIN SECRETION ATP-BINDING PROTEIN"/>
    <property type="match status" value="1"/>
</dbReference>
<dbReference type="SUPFAM" id="SSF90123">
    <property type="entry name" value="ABC transporter transmembrane region"/>
    <property type="match status" value="1"/>
</dbReference>
<reference evidence="9" key="2">
    <citation type="submission" date="2021-04" db="EMBL/GenBank/DDBJ databases">
        <authorList>
            <person name="Gilroy R."/>
        </authorList>
    </citation>
    <scope>NUCLEOTIDE SEQUENCE</scope>
    <source>
        <strain evidence="9">ChiSxjej3B15-24422</strain>
    </source>
</reference>
<keyword evidence="6 7" id="KW-0472">Membrane</keyword>
<keyword evidence="3" id="KW-0547">Nucleotide-binding</keyword>
<name>A0A9D2C899_9FIRM</name>
<evidence type="ECO:0000256" key="2">
    <source>
        <dbReference type="ARBA" id="ARBA00022692"/>
    </source>
</evidence>
<keyword evidence="5 7" id="KW-1133">Transmembrane helix</keyword>
<dbReference type="InterPro" id="IPR003439">
    <property type="entry name" value="ABC_transporter-like_ATP-bd"/>
</dbReference>
<evidence type="ECO:0000313" key="9">
    <source>
        <dbReference type="EMBL" id="HIY61764.1"/>
    </source>
</evidence>
<evidence type="ECO:0000256" key="6">
    <source>
        <dbReference type="ARBA" id="ARBA00023136"/>
    </source>
</evidence>
<dbReference type="PANTHER" id="PTHR24221">
    <property type="entry name" value="ATP-BINDING CASSETTE SUB-FAMILY B"/>
    <property type="match status" value="1"/>
</dbReference>
<dbReference type="PROSITE" id="PS50893">
    <property type="entry name" value="ABC_TRANSPORTER_2"/>
    <property type="match status" value="1"/>
</dbReference>
<evidence type="ECO:0000256" key="1">
    <source>
        <dbReference type="ARBA" id="ARBA00004651"/>
    </source>
</evidence>
<keyword evidence="2 7" id="KW-0812">Transmembrane</keyword>
<reference evidence="9" key="1">
    <citation type="journal article" date="2021" name="PeerJ">
        <title>Extensive microbial diversity within the chicken gut microbiome revealed by metagenomics and culture.</title>
        <authorList>
            <person name="Gilroy R."/>
            <person name="Ravi A."/>
            <person name="Getino M."/>
            <person name="Pursley I."/>
            <person name="Horton D.L."/>
            <person name="Alikhan N.F."/>
            <person name="Baker D."/>
            <person name="Gharbi K."/>
            <person name="Hall N."/>
            <person name="Watson M."/>
            <person name="Adriaenssens E.M."/>
            <person name="Foster-Nyarko E."/>
            <person name="Jarju S."/>
            <person name="Secka A."/>
            <person name="Antonio M."/>
            <person name="Oren A."/>
            <person name="Chaudhuri R.R."/>
            <person name="La Ragione R."/>
            <person name="Hildebrand F."/>
            <person name="Pallen M.J."/>
        </authorList>
    </citation>
    <scope>NUCLEOTIDE SEQUENCE</scope>
    <source>
        <strain evidence="9">ChiSxjej3B15-24422</strain>
    </source>
</reference>
<dbReference type="SUPFAM" id="SSF52540">
    <property type="entry name" value="P-loop containing nucleoside triphosphate hydrolases"/>
    <property type="match status" value="1"/>
</dbReference>
<dbReference type="GO" id="GO:0005524">
    <property type="term" value="F:ATP binding"/>
    <property type="evidence" value="ECO:0007669"/>
    <property type="project" value="UniProtKB-KW"/>
</dbReference>
<proteinExistence type="predicted"/>
<dbReference type="InterPro" id="IPR036640">
    <property type="entry name" value="ABC1_TM_sf"/>
</dbReference>
<dbReference type="Pfam" id="PF00005">
    <property type="entry name" value="ABC_tran"/>
    <property type="match status" value="1"/>
</dbReference>
<dbReference type="EMBL" id="DXDD01000172">
    <property type="protein sequence ID" value="HIY61764.1"/>
    <property type="molecule type" value="Genomic_DNA"/>
</dbReference>
<evidence type="ECO:0000256" key="3">
    <source>
        <dbReference type="ARBA" id="ARBA00022741"/>
    </source>
</evidence>
<evidence type="ECO:0000313" key="10">
    <source>
        <dbReference type="Proteomes" id="UP000824007"/>
    </source>
</evidence>
<dbReference type="Gene3D" id="1.20.1560.10">
    <property type="entry name" value="ABC transporter type 1, transmembrane domain"/>
    <property type="match status" value="1"/>
</dbReference>
<comment type="subcellular location">
    <subcellularLocation>
        <location evidence="1">Cell membrane</location>
        <topology evidence="1">Multi-pass membrane protein</topology>
    </subcellularLocation>
</comment>
<dbReference type="GO" id="GO:0005886">
    <property type="term" value="C:plasma membrane"/>
    <property type="evidence" value="ECO:0007669"/>
    <property type="project" value="UniProtKB-SubCell"/>
</dbReference>
<evidence type="ECO:0000256" key="4">
    <source>
        <dbReference type="ARBA" id="ARBA00022840"/>
    </source>
</evidence>
<dbReference type="Gene3D" id="3.40.50.300">
    <property type="entry name" value="P-loop containing nucleotide triphosphate hydrolases"/>
    <property type="match status" value="1"/>
</dbReference>
<dbReference type="CDD" id="cd03228">
    <property type="entry name" value="ABCC_MRP_Like"/>
    <property type="match status" value="1"/>
</dbReference>
<dbReference type="GO" id="GO:0034040">
    <property type="term" value="F:ATPase-coupled lipid transmembrane transporter activity"/>
    <property type="evidence" value="ECO:0007669"/>
    <property type="project" value="TreeGrafter"/>
</dbReference>
<feature type="transmembrane region" description="Helical" evidence="7">
    <location>
        <begin position="69"/>
        <end position="86"/>
    </location>
</feature>
<feature type="transmembrane region" description="Helical" evidence="7">
    <location>
        <begin position="292"/>
        <end position="309"/>
    </location>
</feature>
<gene>
    <name evidence="9" type="ORF">H9831_14005</name>
</gene>
<dbReference type="AlphaFoldDB" id="A0A9D2C899"/>
<dbReference type="InterPro" id="IPR039421">
    <property type="entry name" value="Type_1_exporter"/>
</dbReference>
<feature type="transmembrane region" description="Helical" evidence="7">
    <location>
        <begin position="264"/>
        <end position="286"/>
    </location>
</feature>
<dbReference type="GO" id="GO:0016887">
    <property type="term" value="F:ATP hydrolysis activity"/>
    <property type="evidence" value="ECO:0007669"/>
    <property type="project" value="InterPro"/>
</dbReference>